<dbReference type="OrthoDB" id="7871245at2"/>
<dbReference type="EMBL" id="FOSL01000025">
    <property type="protein sequence ID" value="SFL03665.1"/>
    <property type="molecule type" value="Genomic_DNA"/>
</dbReference>
<feature type="transmembrane region" description="Helical" evidence="1">
    <location>
        <begin position="32"/>
        <end position="54"/>
    </location>
</feature>
<sequence length="147" mass="15798">MKPKHAVDCNFDPLGRCHTKCVDGSRLARSKAFAGIKLLAMGIAFLVGAHVFLITPKARAHDALPTAAQPQGWSYPFSCCSGYDCREVADNAIGERPEGYVIEGTGEVITYADSRIKNSPDGVFHWCSVAGANDGHTVCLFVPPRGF</sequence>
<organism evidence="2 3">
    <name type="scientific">Neomesorhizobium albiziae</name>
    <dbReference type="NCBI Taxonomy" id="335020"/>
    <lineage>
        <taxon>Bacteria</taxon>
        <taxon>Pseudomonadati</taxon>
        <taxon>Pseudomonadota</taxon>
        <taxon>Alphaproteobacteria</taxon>
        <taxon>Hyphomicrobiales</taxon>
        <taxon>Phyllobacteriaceae</taxon>
        <taxon>Neomesorhizobium</taxon>
    </lineage>
</organism>
<evidence type="ECO:0000313" key="3">
    <source>
        <dbReference type="Proteomes" id="UP000323300"/>
    </source>
</evidence>
<proteinExistence type="predicted"/>
<keyword evidence="1" id="KW-0472">Membrane</keyword>
<keyword evidence="1" id="KW-0812">Transmembrane</keyword>
<reference evidence="2 3" key="1">
    <citation type="submission" date="2016-10" db="EMBL/GenBank/DDBJ databases">
        <authorList>
            <person name="Varghese N."/>
            <person name="Submissions S."/>
        </authorList>
    </citation>
    <scope>NUCLEOTIDE SEQUENCE [LARGE SCALE GENOMIC DNA]</scope>
    <source>
        <strain evidence="2 3">DSM 21822</strain>
    </source>
</reference>
<evidence type="ECO:0000256" key="1">
    <source>
        <dbReference type="SAM" id="Phobius"/>
    </source>
</evidence>
<name>A0A1I4ED39_9HYPH</name>
<dbReference type="Proteomes" id="UP000323300">
    <property type="component" value="Unassembled WGS sequence"/>
</dbReference>
<keyword evidence="3" id="KW-1185">Reference proteome</keyword>
<gene>
    <name evidence="2" type="ORF">SAMN04488498_12536</name>
</gene>
<keyword evidence="1" id="KW-1133">Transmembrane helix</keyword>
<evidence type="ECO:0000313" key="2">
    <source>
        <dbReference type="EMBL" id="SFL03665.1"/>
    </source>
</evidence>
<protein>
    <submittedName>
        <fullName evidence="2">Uncharacterized protein</fullName>
    </submittedName>
</protein>
<accession>A0A1I4ED39</accession>
<dbReference type="AlphaFoldDB" id="A0A1I4ED39"/>